<reference evidence="7" key="1">
    <citation type="journal article" date="2021" name="Open Biol.">
        <title>Shared evolutionary footprints suggest mitochondrial oxidative damage underlies multiple complex I losses in fungi.</title>
        <authorList>
            <person name="Schikora-Tamarit M.A."/>
            <person name="Marcet-Houben M."/>
            <person name="Nosek J."/>
            <person name="Gabaldon T."/>
        </authorList>
    </citation>
    <scope>NUCLEOTIDE SEQUENCE</scope>
    <source>
        <strain evidence="7">CBS6341</strain>
    </source>
</reference>
<name>A0A9P8TAG0_9ASCO</name>
<sequence>MVFKSSTFEFIYFASTLPLVFVYGLVCIVPLLILSITFAGFVIIFNGLSYISFKLASTKYNRTRLFLNRSLRKLADNLPPSVGIIEVNESNGSIKKLSILPNAKVPWSYCLSYLKSLKVAKSVGNGKSLDANMDSLQITQKAECQNDYSGNYANKEDQNQTQPATIAVPGGQETDVEMNSRGGDHQESISPDLNFIRNIH</sequence>
<dbReference type="AlphaFoldDB" id="A0A9P8TAG0"/>
<evidence type="ECO:0000256" key="4">
    <source>
        <dbReference type="ARBA" id="ARBA00023136"/>
    </source>
</evidence>
<feature type="region of interest" description="Disordered" evidence="6">
    <location>
        <begin position="173"/>
        <end position="200"/>
    </location>
</feature>
<dbReference type="OrthoDB" id="3981228at2759"/>
<dbReference type="GO" id="GO:0030435">
    <property type="term" value="P:sporulation resulting in formation of a cellular spore"/>
    <property type="evidence" value="ECO:0007669"/>
    <property type="project" value="UniProtKB-UniRule"/>
</dbReference>
<evidence type="ECO:0000313" key="7">
    <source>
        <dbReference type="EMBL" id="KAH3672408.1"/>
    </source>
</evidence>
<dbReference type="Pfam" id="PF17062">
    <property type="entry name" value="Osw5"/>
    <property type="match status" value="1"/>
</dbReference>
<keyword evidence="5" id="KW-0749">Sporulation</keyword>
<evidence type="ECO:0000256" key="6">
    <source>
        <dbReference type="SAM" id="MobiDB-lite"/>
    </source>
</evidence>
<protein>
    <recommendedName>
        <fullName evidence="5">Outer spore wall protein 5</fullName>
    </recommendedName>
</protein>
<proteinExistence type="inferred from homology"/>
<dbReference type="EMBL" id="JAEUBF010001150">
    <property type="protein sequence ID" value="KAH3672408.1"/>
    <property type="molecule type" value="Genomic_DNA"/>
</dbReference>
<evidence type="ECO:0000256" key="2">
    <source>
        <dbReference type="ARBA" id="ARBA00022692"/>
    </source>
</evidence>
<keyword evidence="3 5" id="KW-1133">Transmembrane helix</keyword>
<comment type="subcellular location">
    <subcellularLocation>
        <location evidence="1 5">Membrane</location>
    </subcellularLocation>
</comment>
<dbReference type="GO" id="GO:0016020">
    <property type="term" value="C:membrane"/>
    <property type="evidence" value="ECO:0007669"/>
    <property type="project" value="UniProtKB-SubCell"/>
</dbReference>
<gene>
    <name evidence="7" type="ORF">WICMUC_004244</name>
</gene>
<feature type="transmembrane region" description="Helical" evidence="5">
    <location>
        <begin position="20"/>
        <end position="45"/>
    </location>
</feature>
<keyword evidence="4 5" id="KW-0472">Membrane</keyword>
<keyword evidence="8" id="KW-1185">Reference proteome</keyword>
<comment type="caution">
    <text evidence="7">The sequence shown here is derived from an EMBL/GenBank/DDBJ whole genome shotgun (WGS) entry which is preliminary data.</text>
</comment>
<dbReference type="Proteomes" id="UP000769528">
    <property type="component" value="Unassembled WGS sequence"/>
</dbReference>
<evidence type="ECO:0000256" key="1">
    <source>
        <dbReference type="ARBA" id="ARBA00004370"/>
    </source>
</evidence>
<dbReference type="InterPro" id="IPR031430">
    <property type="entry name" value="Osw5"/>
</dbReference>
<comment type="caution">
    <text evidence="5">Lacks conserved residue(s) required for the propagation of feature annotation.</text>
</comment>
<evidence type="ECO:0000256" key="3">
    <source>
        <dbReference type="ARBA" id="ARBA00022989"/>
    </source>
</evidence>
<comment type="function">
    <text evidence="5">Involved in spore wall assembly.</text>
</comment>
<keyword evidence="2 5" id="KW-0812">Transmembrane</keyword>
<accession>A0A9P8TAG0</accession>
<comment type="similarity">
    <text evidence="5">Belongs to the OSW5 family.</text>
</comment>
<organism evidence="7 8">
    <name type="scientific">Wickerhamomyces mucosus</name>
    <dbReference type="NCBI Taxonomy" id="1378264"/>
    <lineage>
        <taxon>Eukaryota</taxon>
        <taxon>Fungi</taxon>
        <taxon>Dikarya</taxon>
        <taxon>Ascomycota</taxon>
        <taxon>Saccharomycotina</taxon>
        <taxon>Saccharomycetes</taxon>
        <taxon>Phaffomycetales</taxon>
        <taxon>Wickerhamomycetaceae</taxon>
        <taxon>Wickerhamomyces</taxon>
    </lineage>
</organism>
<reference evidence="7" key="2">
    <citation type="submission" date="2021-01" db="EMBL/GenBank/DDBJ databases">
        <authorList>
            <person name="Schikora-Tamarit M.A."/>
        </authorList>
    </citation>
    <scope>NUCLEOTIDE SEQUENCE</scope>
    <source>
        <strain evidence="7">CBS6341</strain>
    </source>
</reference>
<evidence type="ECO:0000313" key="8">
    <source>
        <dbReference type="Proteomes" id="UP000769528"/>
    </source>
</evidence>
<evidence type="ECO:0000256" key="5">
    <source>
        <dbReference type="RuleBase" id="RU363006"/>
    </source>
</evidence>